<keyword evidence="2" id="KW-1185">Reference proteome</keyword>
<dbReference type="InterPro" id="IPR036520">
    <property type="entry name" value="UPF0759_sf"/>
</dbReference>
<dbReference type="PANTHER" id="PTHR30348:SF9">
    <property type="entry name" value="UPF0759 PROTEIN YECE"/>
    <property type="match status" value="1"/>
</dbReference>
<gene>
    <name evidence="1" type="ORF">E5L68_001210</name>
</gene>
<dbReference type="RefSeq" id="WP_138727587.1">
    <property type="nucleotide sequence ID" value="NZ_SRMP02000001.1"/>
</dbReference>
<comment type="caution">
    <text evidence="1">The sequence shown here is derived from an EMBL/GenBank/DDBJ whole genome shotgun (WGS) entry which is preliminary data.</text>
</comment>
<name>A0ABW9JCA4_9SPHI</name>
<protein>
    <submittedName>
        <fullName evidence="1">DUF72 domain-containing protein</fullName>
    </submittedName>
</protein>
<accession>A0ABW9JCA4</accession>
<dbReference type="SUPFAM" id="SSF117396">
    <property type="entry name" value="TM1631-like"/>
    <property type="match status" value="1"/>
</dbReference>
<dbReference type="InterPro" id="IPR002763">
    <property type="entry name" value="DUF72"/>
</dbReference>
<evidence type="ECO:0000313" key="1">
    <source>
        <dbReference type="EMBL" id="MFN0289987.1"/>
    </source>
</evidence>
<dbReference type="PANTHER" id="PTHR30348">
    <property type="entry name" value="UNCHARACTERIZED PROTEIN YECE"/>
    <property type="match status" value="1"/>
</dbReference>
<sequence length="307" mass="35496">MEFGRVDTTEINNIDFTLPPDGVQTQLTLTGKRIEAPKFYVGCAKWGRKEWVNLIYPPKTKEKDFLGEYVKHFNSIELNAVFYGIPKEEQIIKWKEMANQRKDFLFCPKFSRAITHIKRLNNAQAETDLYLNAISAFGDKLGPCFLQLGDNFGPKNFSALQQYLEALPRDFNLFLEVRHEDWFAKPAERKTLFSLLSDLKIGAAITDASGRRDCVHMELPTPKAFIRFVGNGGKFLESSDKKRVDDWIERLAHWLDKGLEEIYFFLHQHDESDTPIIADYTIEKFNEKLGSKLPRINFLGGQEQLFS</sequence>
<organism evidence="1 2">
    <name type="scientific">Pedobacter helvus</name>
    <dbReference type="NCBI Taxonomy" id="2563444"/>
    <lineage>
        <taxon>Bacteria</taxon>
        <taxon>Pseudomonadati</taxon>
        <taxon>Bacteroidota</taxon>
        <taxon>Sphingobacteriia</taxon>
        <taxon>Sphingobacteriales</taxon>
        <taxon>Sphingobacteriaceae</taxon>
        <taxon>Pedobacter</taxon>
    </lineage>
</organism>
<dbReference type="Pfam" id="PF01904">
    <property type="entry name" value="DUF72"/>
    <property type="match status" value="1"/>
</dbReference>
<dbReference type="Proteomes" id="UP001517367">
    <property type="component" value="Unassembled WGS sequence"/>
</dbReference>
<dbReference type="EMBL" id="SRMP02000001">
    <property type="protein sequence ID" value="MFN0289987.1"/>
    <property type="molecule type" value="Genomic_DNA"/>
</dbReference>
<reference evidence="1 2" key="1">
    <citation type="submission" date="2024-12" db="EMBL/GenBank/DDBJ databases">
        <authorList>
            <person name="Hu S."/>
        </authorList>
    </citation>
    <scope>NUCLEOTIDE SEQUENCE [LARGE SCALE GENOMIC DNA]</scope>
    <source>
        <strain evidence="1 2">P-25</strain>
    </source>
</reference>
<evidence type="ECO:0000313" key="2">
    <source>
        <dbReference type="Proteomes" id="UP001517367"/>
    </source>
</evidence>
<dbReference type="Gene3D" id="3.20.20.410">
    <property type="entry name" value="Protein of unknown function UPF0759"/>
    <property type="match status" value="1"/>
</dbReference>
<proteinExistence type="predicted"/>